<evidence type="ECO:0000313" key="2">
    <source>
        <dbReference type="Proteomes" id="UP000786811"/>
    </source>
</evidence>
<sequence>MRNAGRVTKTERVTAGTRLCIGATRMELRRKQASTEASTEVTRHRAVVCLVKSGTQNSNFKSFSTGVTFWHTLKELDDFYRELDIGTHTSNFIYILADTRPFRWVCNKILLCNLDGKYKQNDESLINNLNV</sequence>
<proteinExistence type="predicted"/>
<dbReference type="Proteomes" id="UP000786811">
    <property type="component" value="Unassembled WGS sequence"/>
</dbReference>
<comment type="caution">
    <text evidence="1">The sequence shown here is derived from an EMBL/GenBank/DDBJ whole genome shotgun (WGS) entry which is preliminary data.</text>
</comment>
<dbReference type="EMBL" id="CAJNRD030001120">
    <property type="protein sequence ID" value="CAG5093166.1"/>
    <property type="molecule type" value="Genomic_DNA"/>
</dbReference>
<keyword evidence="2" id="KW-1185">Reference proteome</keyword>
<organism evidence="1 2">
    <name type="scientific">Cotesia congregata</name>
    <name type="common">Parasitoid wasp</name>
    <name type="synonym">Apanteles congregatus</name>
    <dbReference type="NCBI Taxonomy" id="51543"/>
    <lineage>
        <taxon>Eukaryota</taxon>
        <taxon>Metazoa</taxon>
        <taxon>Ecdysozoa</taxon>
        <taxon>Arthropoda</taxon>
        <taxon>Hexapoda</taxon>
        <taxon>Insecta</taxon>
        <taxon>Pterygota</taxon>
        <taxon>Neoptera</taxon>
        <taxon>Endopterygota</taxon>
        <taxon>Hymenoptera</taxon>
        <taxon>Apocrita</taxon>
        <taxon>Ichneumonoidea</taxon>
        <taxon>Braconidae</taxon>
        <taxon>Microgastrinae</taxon>
        <taxon>Cotesia</taxon>
    </lineage>
</organism>
<gene>
    <name evidence="1" type="ORF">HICCMSTLAB_LOCUS6637</name>
</gene>
<accession>A0A8J2ML16</accession>
<evidence type="ECO:0000313" key="1">
    <source>
        <dbReference type="EMBL" id="CAG5093166.1"/>
    </source>
</evidence>
<dbReference type="AlphaFoldDB" id="A0A8J2ML16"/>
<protein>
    <submittedName>
        <fullName evidence="1">Uncharacterized protein</fullName>
    </submittedName>
</protein>
<name>A0A8J2ML16_COTCN</name>
<reference evidence="1" key="1">
    <citation type="submission" date="2021-04" db="EMBL/GenBank/DDBJ databases">
        <authorList>
            <person name="Chebbi M.A.C M."/>
        </authorList>
    </citation>
    <scope>NUCLEOTIDE SEQUENCE</scope>
</reference>